<comment type="cofactor">
    <cofactor evidence="1">
        <name>[4Fe-4S] cluster</name>
        <dbReference type="ChEBI" id="CHEBI:49883"/>
    </cofactor>
</comment>
<evidence type="ECO:0000256" key="6">
    <source>
        <dbReference type="ARBA" id="ARBA00023004"/>
    </source>
</evidence>
<dbReference type="GO" id="GO:0046872">
    <property type="term" value="F:metal ion binding"/>
    <property type="evidence" value="ECO:0007669"/>
    <property type="project" value="UniProtKB-KW"/>
</dbReference>
<evidence type="ECO:0000256" key="3">
    <source>
        <dbReference type="ARBA" id="ARBA00022515"/>
    </source>
</evidence>
<proteinExistence type="predicted"/>
<sequence length="526" mass="62383">MIRQSIKRKHQASASSNNNGNTADEINYARTLIINDAINDPDFPLLKQYTREVNADYSNLLTLYTMPPVHHSELTLQEFETFGLDRLKFLMELHHLQSNLNLKLKEILEMNHYSQLLNKYMKSCGNDLKQMILKDYYGHYILRLVFLKDDENMDLLCSMELLLLKLKFQSIKNKEDKLKFLKQNSEIMDINQDIDENNLMITMSDIEDENLLSKFHKFYNNNGLNTTVHEDTPILKLKFNKIIDILPSRNVLLYKGYVYLPEHMQFNYLSQMYSKNLKLELVKILKYKMVHLTTSESDRLIPIINHLNNNGSVLNNYSSKEFENTDSLNHNQIYNPEVYNNFPLCMQNLLTNLKNQSHLKYTGRQQLSIFLKECGLNIEEALKFWQFSFQKKYSMDDFNKNYKYNLRHNYGLEGSRINFKPWDCNQILNKDPPSNDMYHGCPFRDWNKNKLVDYLSKSKNVYTNDNLTKFDINTIVDLKNQKDYMMACTRYFEFTKDVLPHNEMITHPNLYYQRSKTIQANKGGKE</sequence>
<evidence type="ECO:0000256" key="4">
    <source>
        <dbReference type="ARBA" id="ARBA00022705"/>
    </source>
</evidence>
<dbReference type="OrthoDB" id="421393at2759"/>
<organism evidence="10 11">
    <name type="scientific">Hanseniaspora uvarum</name>
    <name type="common">Yeast</name>
    <name type="synonym">Kloeckera apiculata</name>
    <dbReference type="NCBI Taxonomy" id="29833"/>
    <lineage>
        <taxon>Eukaryota</taxon>
        <taxon>Fungi</taxon>
        <taxon>Dikarya</taxon>
        <taxon>Ascomycota</taxon>
        <taxon>Saccharomycotina</taxon>
        <taxon>Saccharomycetes</taxon>
        <taxon>Saccharomycodales</taxon>
        <taxon>Saccharomycodaceae</taxon>
        <taxon>Hanseniaspora</taxon>
    </lineage>
</organism>
<keyword evidence="6" id="KW-0408">Iron</keyword>
<dbReference type="Proteomes" id="UP000095358">
    <property type="component" value="Unassembled WGS sequence"/>
</dbReference>
<dbReference type="InterPro" id="IPR007238">
    <property type="entry name" value="DNA_primase_lsu_euk/arc"/>
</dbReference>
<dbReference type="VEuPathDB" id="FungiDB:AWRI3580_g246"/>
<keyword evidence="3" id="KW-0639">Primosome</keyword>
<dbReference type="Pfam" id="PF04104">
    <property type="entry name" value="DNA_primase_lrg"/>
    <property type="match status" value="1"/>
</dbReference>
<evidence type="ECO:0000256" key="2">
    <source>
        <dbReference type="ARBA" id="ARBA00022485"/>
    </source>
</evidence>
<evidence type="ECO:0000259" key="9">
    <source>
        <dbReference type="Pfam" id="PF04104"/>
    </source>
</evidence>
<dbReference type="PANTHER" id="PTHR10537">
    <property type="entry name" value="DNA PRIMASE LARGE SUBUNIT"/>
    <property type="match status" value="1"/>
</dbReference>
<keyword evidence="5" id="KW-0479">Metal-binding</keyword>
<dbReference type="GO" id="GO:0005658">
    <property type="term" value="C:alpha DNA polymerase:primase complex"/>
    <property type="evidence" value="ECO:0007669"/>
    <property type="project" value="TreeGrafter"/>
</dbReference>
<evidence type="ECO:0000313" key="11">
    <source>
        <dbReference type="Proteomes" id="UP000095358"/>
    </source>
</evidence>
<gene>
    <name evidence="10" type="ORF">AWRI3580_g246</name>
</gene>
<dbReference type="PANTHER" id="PTHR10537:SF3">
    <property type="entry name" value="DNA PRIMASE LARGE SUBUNIT"/>
    <property type="match status" value="1"/>
</dbReference>
<protein>
    <submittedName>
        <fullName evidence="10">DNA primase large subunit</fullName>
    </submittedName>
</protein>
<evidence type="ECO:0000256" key="1">
    <source>
        <dbReference type="ARBA" id="ARBA00001966"/>
    </source>
</evidence>
<feature type="domain" description="DNA primase large subunit C-terminal" evidence="9">
    <location>
        <begin position="339"/>
        <end position="512"/>
    </location>
</feature>
<dbReference type="EMBL" id="LPNN01000001">
    <property type="protein sequence ID" value="OEJ92954.1"/>
    <property type="molecule type" value="Genomic_DNA"/>
</dbReference>
<feature type="compositionally biased region" description="Basic residues" evidence="8">
    <location>
        <begin position="1"/>
        <end position="11"/>
    </location>
</feature>
<dbReference type="Gene3D" id="1.20.930.80">
    <property type="match status" value="1"/>
</dbReference>
<comment type="caution">
    <text evidence="10">The sequence shown here is derived from an EMBL/GenBank/DDBJ whole genome shotgun (WGS) entry which is preliminary data.</text>
</comment>
<reference evidence="11" key="1">
    <citation type="journal article" date="2016" name="Genome Announc.">
        <title>Genome sequences of three species of Hanseniaspora isolated from spontaneous wine fermentations.</title>
        <authorList>
            <person name="Sternes P.R."/>
            <person name="Lee D."/>
            <person name="Kutyna D.R."/>
            <person name="Borneman A.R."/>
        </authorList>
    </citation>
    <scope>NUCLEOTIDE SEQUENCE [LARGE SCALE GENOMIC DNA]</scope>
    <source>
        <strain evidence="11">AWRI3580</strain>
    </source>
</reference>
<feature type="compositionally biased region" description="Low complexity" evidence="8">
    <location>
        <begin position="12"/>
        <end position="21"/>
    </location>
</feature>
<keyword evidence="2" id="KW-0004">4Fe-4S</keyword>
<evidence type="ECO:0000256" key="7">
    <source>
        <dbReference type="ARBA" id="ARBA00023014"/>
    </source>
</evidence>
<evidence type="ECO:0000256" key="8">
    <source>
        <dbReference type="SAM" id="MobiDB-lite"/>
    </source>
</evidence>
<dbReference type="InterPro" id="IPR058560">
    <property type="entry name" value="DNA_primase_C"/>
</dbReference>
<evidence type="ECO:0000313" key="10">
    <source>
        <dbReference type="EMBL" id="OEJ92954.1"/>
    </source>
</evidence>
<dbReference type="AlphaFoldDB" id="A0A1E5S1D2"/>
<keyword evidence="11" id="KW-1185">Reference proteome</keyword>
<keyword evidence="4" id="KW-0235">DNA replication</keyword>
<keyword evidence="7" id="KW-0411">Iron-sulfur</keyword>
<dbReference type="GO" id="GO:0006269">
    <property type="term" value="P:DNA replication, synthesis of primer"/>
    <property type="evidence" value="ECO:0007669"/>
    <property type="project" value="UniProtKB-KW"/>
</dbReference>
<name>A0A1E5S1D2_HANUV</name>
<dbReference type="STRING" id="29833.A0A1E5S1D2"/>
<dbReference type="GO" id="GO:0006270">
    <property type="term" value="P:DNA replication initiation"/>
    <property type="evidence" value="ECO:0007669"/>
    <property type="project" value="TreeGrafter"/>
</dbReference>
<dbReference type="Pfam" id="PF26466">
    <property type="entry name" value="DNA_primase_lrg_N"/>
    <property type="match status" value="1"/>
</dbReference>
<evidence type="ECO:0000256" key="5">
    <source>
        <dbReference type="ARBA" id="ARBA00022723"/>
    </source>
</evidence>
<dbReference type="GO" id="GO:0051539">
    <property type="term" value="F:4 iron, 4 sulfur cluster binding"/>
    <property type="evidence" value="ECO:0007669"/>
    <property type="project" value="UniProtKB-KW"/>
</dbReference>
<feature type="region of interest" description="Disordered" evidence="8">
    <location>
        <begin position="1"/>
        <end position="21"/>
    </location>
</feature>
<accession>A0A1E5S1D2</accession>